<evidence type="ECO:0000313" key="2">
    <source>
        <dbReference type="EMBL" id="MFN0256538.1"/>
    </source>
</evidence>
<sequence length="508" mass="55125">MKKIKSILTVAMVAAVSTTYAQYGTDGLRFSQTNYGSTARFKGMGNAQIGVGGDMSSLGGNPAGLGLFTRSEFAFTPEFNSAGVNGSYLGTNTKTDKSRLNINQLGAVFYSPSSRMKGQDTQKGVVSSVFGLGYTRNNDYALESNFGGVNNSNSIRNYFAELANRYKDPSDNSISTNSLEGMAYDSYLINFNAPGSANLYSANSTGNPFTANTQSKNEIRSGSVSEFNFAGALNISNQVYIGANIGLVSLRYTSDAQFTESGSLNPYDQVDGFTGVENYTLSYIQNQETRGSGVNGRIGVIFRPVSAFRIGATLQTPTWFTIDDSYSEVLNNKLSNDVFTNQATVYEFTYNLRTPLKGSLGASYVVGGQGIISADVDFIDYSSIRFSTNGSNGGIDAINDSNTAVRNNYKSAINYRVGGEYKIDNISLRAGYGLNGSPYKNDDDKLFDTKMYSGGLGYRVNNYYFDVAYQRVETNGTNLPYTLNNGSEPMASSKFTNNNFFLTFGIRF</sequence>
<gene>
    <name evidence="2" type="ORF">E6A44_013200</name>
</gene>
<accession>A0ABW9J9T2</accession>
<evidence type="ECO:0000313" key="3">
    <source>
        <dbReference type="Proteomes" id="UP001517247"/>
    </source>
</evidence>
<reference evidence="2 3" key="1">
    <citation type="submission" date="2024-12" db="EMBL/GenBank/DDBJ databases">
        <authorList>
            <person name="Hu S."/>
        </authorList>
    </citation>
    <scope>NUCLEOTIDE SEQUENCE [LARGE SCALE GENOMIC DNA]</scope>
    <source>
        <strain evidence="2 3">THG-T11</strain>
    </source>
</reference>
<proteinExistence type="predicted"/>
<dbReference type="SUPFAM" id="SSF56935">
    <property type="entry name" value="Porins"/>
    <property type="match status" value="1"/>
</dbReference>
<feature type="chain" id="PRO_5047307456" evidence="1">
    <location>
        <begin position="22"/>
        <end position="508"/>
    </location>
</feature>
<comment type="caution">
    <text evidence="2">The sequence shown here is derived from an EMBL/GenBank/DDBJ whole genome shotgun (WGS) entry which is preliminary data.</text>
</comment>
<organism evidence="2 3">
    <name type="scientific">Pedobacter ureilyticus</name>
    <dbReference type="NCBI Taxonomy" id="1393051"/>
    <lineage>
        <taxon>Bacteria</taxon>
        <taxon>Pseudomonadati</taxon>
        <taxon>Bacteroidota</taxon>
        <taxon>Sphingobacteriia</taxon>
        <taxon>Sphingobacteriales</taxon>
        <taxon>Sphingobacteriaceae</taxon>
        <taxon>Pedobacter</taxon>
    </lineage>
</organism>
<evidence type="ECO:0000256" key="1">
    <source>
        <dbReference type="SAM" id="SignalP"/>
    </source>
</evidence>
<protein>
    <submittedName>
        <fullName evidence="2">OmpP1/FadL family transporter</fullName>
    </submittedName>
</protein>
<keyword evidence="1" id="KW-0732">Signal</keyword>
<dbReference type="EMBL" id="SSHJ02000007">
    <property type="protein sequence ID" value="MFN0256538.1"/>
    <property type="molecule type" value="Genomic_DNA"/>
</dbReference>
<name>A0ABW9J9T2_9SPHI</name>
<feature type="signal peptide" evidence="1">
    <location>
        <begin position="1"/>
        <end position="21"/>
    </location>
</feature>
<keyword evidence="3" id="KW-1185">Reference proteome</keyword>
<dbReference type="Gene3D" id="2.40.160.60">
    <property type="entry name" value="Outer membrane protein transport protein (OMPP1/FadL/TodX)"/>
    <property type="match status" value="1"/>
</dbReference>
<dbReference type="RefSeq" id="WP_138723637.1">
    <property type="nucleotide sequence ID" value="NZ_SSHJ02000007.1"/>
</dbReference>
<dbReference type="Proteomes" id="UP001517247">
    <property type="component" value="Unassembled WGS sequence"/>
</dbReference>